<comment type="similarity">
    <text evidence="2 8">Belongs to the glycosyltransferase 92 family.</text>
</comment>
<evidence type="ECO:0000256" key="3">
    <source>
        <dbReference type="ARBA" id="ARBA00022676"/>
    </source>
</evidence>
<dbReference type="OrthoDB" id="2526284at2759"/>
<evidence type="ECO:0000256" key="5">
    <source>
        <dbReference type="ARBA" id="ARBA00022692"/>
    </source>
</evidence>
<dbReference type="InterPro" id="IPR008166">
    <property type="entry name" value="Glyco_transf_92"/>
</dbReference>
<evidence type="ECO:0000256" key="1">
    <source>
        <dbReference type="ARBA" id="ARBA00004167"/>
    </source>
</evidence>
<comment type="subcellular location">
    <subcellularLocation>
        <location evidence="1">Membrane</location>
        <topology evidence="1">Single-pass membrane protein</topology>
    </subcellularLocation>
</comment>
<protein>
    <recommendedName>
        <fullName evidence="8">Glycosyltransferase family 92 protein</fullName>
        <ecNumber evidence="8">2.4.1.-</ecNumber>
    </recommendedName>
</protein>
<dbReference type="KEGG" id="lak:106172457"/>
<dbReference type="EC" id="2.4.1.-" evidence="8"/>
<gene>
    <name evidence="10" type="primary">LOC106172457</name>
</gene>
<reference evidence="10" key="1">
    <citation type="submission" date="2025-08" db="UniProtKB">
        <authorList>
            <consortium name="RefSeq"/>
        </authorList>
    </citation>
    <scope>IDENTIFICATION</scope>
    <source>
        <tissue evidence="10">Gonads</tissue>
    </source>
</reference>
<dbReference type="PANTHER" id="PTHR21461:SF69">
    <property type="entry name" value="GLYCOSYLTRANSFERASE FAMILY 92 PROTEIN"/>
    <property type="match status" value="1"/>
</dbReference>
<dbReference type="PANTHER" id="PTHR21461">
    <property type="entry name" value="GLYCOSYLTRANSFERASE FAMILY 92 PROTEIN"/>
    <property type="match status" value="1"/>
</dbReference>
<dbReference type="InParanoid" id="A0A1S3JE08"/>
<name>A0A1S3JE08_LINAN</name>
<evidence type="ECO:0000313" key="10">
    <source>
        <dbReference type="RefSeq" id="XP_013408637.1"/>
    </source>
</evidence>
<dbReference type="GO" id="GO:0016757">
    <property type="term" value="F:glycosyltransferase activity"/>
    <property type="evidence" value="ECO:0007669"/>
    <property type="project" value="UniProtKB-UniRule"/>
</dbReference>
<evidence type="ECO:0000313" key="9">
    <source>
        <dbReference type="Proteomes" id="UP000085678"/>
    </source>
</evidence>
<dbReference type="GO" id="GO:0016020">
    <property type="term" value="C:membrane"/>
    <property type="evidence" value="ECO:0007669"/>
    <property type="project" value="UniProtKB-SubCell"/>
</dbReference>
<dbReference type="RefSeq" id="XP_013408637.1">
    <property type="nucleotide sequence ID" value="XM_013553183.1"/>
</dbReference>
<evidence type="ECO:0000256" key="4">
    <source>
        <dbReference type="ARBA" id="ARBA00022679"/>
    </source>
</evidence>
<organism evidence="9 10">
    <name type="scientific">Lingula anatina</name>
    <name type="common">Brachiopod</name>
    <name type="synonym">Lingula unguis</name>
    <dbReference type="NCBI Taxonomy" id="7574"/>
    <lineage>
        <taxon>Eukaryota</taxon>
        <taxon>Metazoa</taxon>
        <taxon>Spiralia</taxon>
        <taxon>Lophotrochozoa</taxon>
        <taxon>Brachiopoda</taxon>
        <taxon>Linguliformea</taxon>
        <taxon>Lingulata</taxon>
        <taxon>Lingulida</taxon>
        <taxon>Linguloidea</taxon>
        <taxon>Lingulidae</taxon>
        <taxon>Lingula</taxon>
    </lineage>
</organism>
<sequence>MFGAQQVFVYHRSSNISSVLDFYVKQGFVTVIPWNVTAIEKGLGNRMRYGYKRLSLQNDCVLRNIHRFKYLLMHDIDEAIVPYLHENYSAMMQSFPSRAAYRFSNAFFPRVFIDNVTVYENRTGDKDGRMLRYKPVALLATKRLYVWFGGGRWKMIIRPEKVNLMTTHSAINATSVCAVLPTEAVLHHFRQGRPIYIRRNMVLKRHFLETRMYHFKEKYLARLETTEKMMKKSGIAWP</sequence>
<evidence type="ECO:0000256" key="8">
    <source>
        <dbReference type="RuleBase" id="RU366017"/>
    </source>
</evidence>
<dbReference type="AlphaFoldDB" id="A0A1S3JE08"/>
<proteinExistence type="inferred from homology"/>
<keyword evidence="7" id="KW-0472">Membrane</keyword>
<dbReference type="Proteomes" id="UP000085678">
    <property type="component" value="Unplaced"/>
</dbReference>
<dbReference type="GO" id="GO:0005737">
    <property type="term" value="C:cytoplasm"/>
    <property type="evidence" value="ECO:0007669"/>
    <property type="project" value="TreeGrafter"/>
</dbReference>
<dbReference type="Pfam" id="PF01697">
    <property type="entry name" value="Glyco_transf_92"/>
    <property type="match status" value="1"/>
</dbReference>
<keyword evidence="4 8" id="KW-0808">Transferase</keyword>
<evidence type="ECO:0000256" key="2">
    <source>
        <dbReference type="ARBA" id="ARBA00007647"/>
    </source>
</evidence>
<dbReference type="GeneID" id="106172457"/>
<accession>A0A1S3JE08</accession>
<keyword evidence="5" id="KW-0812">Transmembrane</keyword>
<evidence type="ECO:0000256" key="6">
    <source>
        <dbReference type="ARBA" id="ARBA00022989"/>
    </source>
</evidence>
<dbReference type="STRING" id="7574.A0A1S3JE08"/>
<keyword evidence="3 8" id="KW-0328">Glycosyltransferase</keyword>
<evidence type="ECO:0000256" key="7">
    <source>
        <dbReference type="ARBA" id="ARBA00023136"/>
    </source>
</evidence>
<keyword evidence="9" id="KW-1185">Reference proteome</keyword>
<keyword evidence="6" id="KW-1133">Transmembrane helix</keyword>